<reference evidence="7 8" key="1">
    <citation type="journal article" date="2018" name="Nat. Ecol. Evol.">
        <title>Pezizomycetes genomes reveal the molecular basis of ectomycorrhizal truffle lifestyle.</title>
        <authorList>
            <person name="Murat C."/>
            <person name="Payen T."/>
            <person name="Noel B."/>
            <person name="Kuo A."/>
            <person name="Morin E."/>
            <person name="Chen J."/>
            <person name="Kohler A."/>
            <person name="Krizsan K."/>
            <person name="Balestrini R."/>
            <person name="Da Silva C."/>
            <person name="Montanini B."/>
            <person name="Hainaut M."/>
            <person name="Levati E."/>
            <person name="Barry K.W."/>
            <person name="Belfiori B."/>
            <person name="Cichocki N."/>
            <person name="Clum A."/>
            <person name="Dockter R.B."/>
            <person name="Fauchery L."/>
            <person name="Guy J."/>
            <person name="Iotti M."/>
            <person name="Le Tacon F."/>
            <person name="Lindquist E.A."/>
            <person name="Lipzen A."/>
            <person name="Malagnac F."/>
            <person name="Mello A."/>
            <person name="Molinier V."/>
            <person name="Miyauchi S."/>
            <person name="Poulain J."/>
            <person name="Riccioni C."/>
            <person name="Rubini A."/>
            <person name="Sitrit Y."/>
            <person name="Splivallo R."/>
            <person name="Traeger S."/>
            <person name="Wang M."/>
            <person name="Zifcakova L."/>
            <person name="Wipf D."/>
            <person name="Zambonelli A."/>
            <person name="Paolocci F."/>
            <person name="Nowrousian M."/>
            <person name="Ottonello S."/>
            <person name="Baldrian P."/>
            <person name="Spatafora J.W."/>
            <person name="Henrissat B."/>
            <person name="Nagy L.G."/>
            <person name="Aury J.M."/>
            <person name="Wincker P."/>
            <person name="Grigoriev I.V."/>
            <person name="Bonfante P."/>
            <person name="Martin F.M."/>
        </authorList>
    </citation>
    <scope>NUCLEOTIDE SEQUENCE [LARGE SCALE GENOMIC DNA]</scope>
    <source>
        <strain evidence="7 8">CCBAS932</strain>
    </source>
</reference>
<dbReference type="InterPro" id="IPR050416">
    <property type="entry name" value="FAD-linked_Oxidoreductase"/>
</dbReference>
<dbReference type="InterPro" id="IPR016169">
    <property type="entry name" value="FAD-bd_PCMH_sub2"/>
</dbReference>
<dbReference type="Gene3D" id="3.30.465.10">
    <property type="match status" value="1"/>
</dbReference>
<dbReference type="AlphaFoldDB" id="A0A3N4KJR5"/>
<evidence type="ECO:0000259" key="6">
    <source>
        <dbReference type="PROSITE" id="PS51387"/>
    </source>
</evidence>
<dbReference type="EMBL" id="ML119140">
    <property type="protein sequence ID" value="RPB10770.1"/>
    <property type="molecule type" value="Genomic_DNA"/>
</dbReference>
<dbReference type="InterPro" id="IPR006094">
    <property type="entry name" value="Oxid_FAD_bind_N"/>
</dbReference>
<keyword evidence="4" id="KW-0560">Oxidoreductase</keyword>
<dbReference type="Pfam" id="PF01565">
    <property type="entry name" value="FAD_binding_4"/>
    <property type="match status" value="1"/>
</dbReference>
<evidence type="ECO:0000256" key="1">
    <source>
        <dbReference type="ARBA" id="ARBA00005466"/>
    </source>
</evidence>
<organism evidence="7 8">
    <name type="scientific">Morchella conica CCBAS932</name>
    <dbReference type="NCBI Taxonomy" id="1392247"/>
    <lineage>
        <taxon>Eukaryota</taxon>
        <taxon>Fungi</taxon>
        <taxon>Dikarya</taxon>
        <taxon>Ascomycota</taxon>
        <taxon>Pezizomycotina</taxon>
        <taxon>Pezizomycetes</taxon>
        <taxon>Pezizales</taxon>
        <taxon>Morchellaceae</taxon>
        <taxon>Morchella</taxon>
    </lineage>
</organism>
<keyword evidence="5" id="KW-0732">Signal</keyword>
<evidence type="ECO:0000256" key="4">
    <source>
        <dbReference type="ARBA" id="ARBA00023002"/>
    </source>
</evidence>
<protein>
    <submittedName>
        <fullName evidence="7">FAD-binding domain-containing protein</fullName>
    </submittedName>
</protein>
<dbReference type="GO" id="GO:0016491">
    <property type="term" value="F:oxidoreductase activity"/>
    <property type="evidence" value="ECO:0007669"/>
    <property type="project" value="UniProtKB-KW"/>
</dbReference>
<keyword evidence="3" id="KW-0274">FAD</keyword>
<evidence type="ECO:0000313" key="7">
    <source>
        <dbReference type="EMBL" id="RPB10770.1"/>
    </source>
</evidence>
<feature type="chain" id="PRO_5017925887" evidence="5">
    <location>
        <begin position="24"/>
        <end position="529"/>
    </location>
</feature>
<keyword evidence="8" id="KW-1185">Reference proteome</keyword>
<evidence type="ECO:0000313" key="8">
    <source>
        <dbReference type="Proteomes" id="UP000277580"/>
    </source>
</evidence>
<dbReference type="InParanoid" id="A0A3N4KJR5"/>
<feature type="signal peptide" evidence="5">
    <location>
        <begin position="1"/>
        <end position="23"/>
    </location>
</feature>
<dbReference type="STRING" id="1392247.A0A3N4KJR5"/>
<dbReference type="SUPFAM" id="SSF56176">
    <property type="entry name" value="FAD-binding/transporter-associated domain-like"/>
    <property type="match status" value="1"/>
</dbReference>
<gene>
    <name evidence="7" type="ORF">P167DRAFT_525291</name>
</gene>
<dbReference type="PROSITE" id="PS51387">
    <property type="entry name" value="FAD_PCMH"/>
    <property type="match status" value="1"/>
</dbReference>
<keyword evidence="2" id="KW-0285">Flavoprotein</keyword>
<dbReference type="GO" id="GO:0071949">
    <property type="term" value="F:FAD binding"/>
    <property type="evidence" value="ECO:0007669"/>
    <property type="project" value="InterPro"/>
</dbReference>
<proteinExistence type="inferred from homology"/>
<dbReference type="PANTHER" id="PTHR42973">
    <property type="entry name" value="BINDING OXIDOREDUCTASE, PUTATIVE (AFU_ORTHOLOGUE AFUA_1G17690)-RELATED"/>
    <property type="match status" value="1"/>
</dbReference>
<name>A0A3N4KJR5_9PEZI</name>
<dbReference type="InterPro" id="IPR036318">
    <property type="entry name" value="FAD-bd_PCMH-like_sf"/>
</dbReference>
<dbReference type="Gene3D" id="3.40.462.20">
    <property type="match status" value="1"/>
</dbReference>
<dbReference type="PANTHER" id="PTHR42973:SF54">
    <property type="entry name" value="FAD-BINDING PCMH-TYPE DOMAIN-CONTAINING PROTEIN"/>
    <property type="match status" value="1"/>
</dbReference>
<sequence length="529" mass="56087">MKTSTCSLLLTGLFSLGSTFASADNTSAALEAFAEGLGLSSSDIAGRAESYDAGGDNVDISCSLLSLLFPESTVLPGAEAVYTSKVGINWSVRAHLTPTCIFSPNATSAAATGVKIAAFLNTPFAIRSGGHTPDPGAASIERGVLFSLENLNEVTVDHENGVARIGPGNRWISVYEKCESEDVLVVGGRVAPVGVGGLVTGGGLSFLSGTEGFAADTVKNFQVVLASGEVVNANATSHSDLWWALKGGSNNFGLITRIDLATIAKPSGLIYGGTLYFLPYQYPAIISAIKAFQEKGQIEDPKAAIISSFIRMPSQSAELLTLQVFHQDPEGTVPPSLQAFFDVGPFQNTASVRPLSSLANEIYAMESVPVARQAFRDLSVGVSEEMYQYAVDLFASTYTALDNVPGFLGSFTYQPISTAMVDVANATGGRAMGVPRVPHVWFCLNAMWAEEADDELVLGTGKAFMEKLAEKSRELGVEEGFFYLNDAAADQGVMESYGEEVVERLRGVSAVYDEGKVFQKLVKGGFKLW</sequence>
<comment type="similarity">
    <text evidence="1">Belongs to the oxygen-dependent FAD-linked oxidoreductase family.</text>
</comment>
<evidence type="ECO:0000256" key="3">
    <source>
        <dbReference type="ARBA" id="ARBA00022827"/>
    </source>
</evidence>
<evidence type="ECO:0000256" key="5">
    <source>
        <dbReference type="SAM" id="SignalP"/>
    </source>
</evidence>
<evidence type="ECO:0000256" key="2">
    <source>
        <dbReference type="ARBA" id="ARBA00022630"/>
    </source>
</evidence>
<accession>A0A3N4KJR5</accession>
<feature type="domain" description="FAD-binding PCMH-type" evidence="6">
    <location>
        <begin position="94"/>
        <end position="265"/>
    </location>
</feature>
<dbReference type="OrthoDB" id="2151789at2759"/>
<dbReference type="InterPro" id="IPR016166">
    <property type="entry name" value="FAD-bd_PCMH"/>
</dbReference>
<dbReference type="Proteomes" id="UP000277580">
    <property type="component" value="Unassembled WGS sequence"/>
</dbReference>